<dbReference type="InterPro" id="IPR021719">
    <property type="entry name" value="Prot_inh_I78"/>
</dbReference>
<proteinExistence type="predicted"/>
<sequence length="57" mass="6357">MSQFEYLVGQPVSLARSQGLQARYFSPGAGNGTMDYRPERLNIWSNADAIITRVYCG</sequence>
<dbReference type="Proteomes" id="UP000825009">
    <property type="component" value="Chromosome"/>
</dbReference>
<dbReference type="KEGG" id="gce:KYE46_01140"/>
<dbReference type="EMBL" id="CP079194">
    <property type="protein sequence ID" value="QXT39896.1"/>
    <property type="molecule type" value="Genomic_DNA"/>
</dbReference>
<dbReference type="Pfam" id="PF11720">
    <property type="entry name" value="Inhibitor_I78"/>
    <property type="match status" value="1"/>
</dbReference>
<dbReference type="AlphaFoldDB" id="A0A8F6TVW4"/>
<evidence type="ECO:0000313" key="1">
    <source>
        <dbReference type="EMBL" id="QXT39896.1"/>
    </source>
</evidence>
<organism evidence="1 2">
    <name type="scientific">Gymnodinialimonas ceratoperidinii</name>
    <dbReference type="NCBI Taxonomy" id="2856823"/>
    <lineage>
        <taxon>Bacteria</taxon>
        <taxon>Pseudomonadati</taxon>
        <taxon>Pseudomonadota</taxon>
        <taxon>Alphaproteobacteria</taxon>
        <taxon>Rhodobacterales</taxon>
        <taxon>Paracoccaceae</taxon>
        <taxon>Gymnodinialimonas</taxon>
    </lineage>
</organism>
<dbReference type="RefSeq" id="WP_219002873.1">
    <property type="nucleotide sequence ID" value="NZ_CP079194.1"/>
</dbReference>
<keyword evidence="2" id="KW-1185">Reference proteome</keyword>
<protein>
    <submittedName>
        <fullName evidence="1">Uncharacterized protein</fullName>
    </submittedName>
</protein>
<gene>
    <name evidence="1" type="ORF">KYE46_01140</name>
</gene>
<accession>A0A8F6TVW4</accession>
<evidence type="ECO:0000313" key="2">
    <source>
        <dbReference type="Proteomes" id="UP000825009"/>
    </source>
</evidence>
<reference evidence="1 2" key="1">
    <citation type="submission" date="2021-07" db="EMBL/GenBank/DDBJ databases">
        <title>A novel Jannaschia species isolated from marine dinoflagellate Ceratoperidinium margalefii.</title>
        <authorList>
            <person name="Jiang Y."/>
            <person name="Li Z."/>
        </authorList>
    </citation>
    <scope>NUCLEOTIDE SEQUENCE [LARGE SCALE GENOMIC DNA]</scope>
    <source>
        <strain evidence="1 2">J12C1-MA-4</strain>
    </source>
</reference>
<name>A0A8F6TVW4_9RHOB</name>